<keyword evidence="8" id="KW-1133">Transmembrane helix</keyword>
<comment type="catalytic activity">
    <reaction evidence="1">
        <text>ATP + protein L-histidine = ADP + protein N-phospho-L-histidine.</text>
        <dbReference type="EC" id="2.7.13.3"/>
    </reaction>
</comment>
<keyword evidence="8" id="KW-0472">Membrane</keyword>
<evidence type="ECO:0000256" key="7">
    <source>
        <dbReference type="ARBA" id="ARBA00023012"/>
    </source>
</evidence>
<dbReference type="GO" id="GO:0000155">
    <property type="term" value="F:phosphorelay sensor kinase activity"/>
    <property type="evidence" value="ECO:0007669"/>
    <property type="project" value="InterPro"/>
</dbReference>
<dbReference type="SUPFAM" id="SSF55874">
    <property type="entry name" value="ATPase domain of HSP90 chaperone/DNA topoisomerase II/histidine kinase"/>
    <property type="match status" value="1"/>
</dbReference>
<dbReference type="InterPro" id="IPR036890">
    <property type="entry name" value="HATPase_C_sf"/>
</dbReference>
<dbReference type="PROSITE" id="PS50109">
    <property type="entry name" value="HIS_KIN"/>
    <property type="match status" value="1"/>
</dbReference>
<dbReference type="PANTHER" id="PTHR45453:SF1">
    <property type="entry name" value="PHOSPHATE REGULON SENSOR PROTEIN PHOR"/>
    <property type="match status" value="1"/>
</dbReference>
<gene>
    <name evidence="10" type="ORF">SAMN02745245_00356</name>
</gene>
<dbReference type="InterPro" id="IPR003661">
    <property type="entry name" value="HisK_dim/P_dom"/>
</dbReference>
<feature type="domain" description="Histidine kinase" evidence="9">
    <location>
        <begin position="130"/>
        <end position="344"/>
    </location>
</feature>
<evidence type="ECO:0000256" key="8">
    <source>
        <dbReference type="SAM" id="Phobius"/>
    </source>
</evidence>
<dbReference type="Pfam" id="PF00512">
    <property type="entry name" value="HisKA"/>
    <property type="match status" value="1"/>
</dbReference>
<dbReference type="SUPFAM" id="SSF47384">
    <property type="entry name" value="Homodimeric domain of signal transducing histidine kinase"/>
    <property type="match status" value="1"/>
</dbReference>
<evidence type="ECO:0000256" key="6">
    <source>
        <dbReference type="ARBA" id="ARBA00022777"/>
    </source>
</evidence>
<keyword evidence="7" id="KW-0902">Two-component regulatory system</keyword>
<keyword evidence="6 10" id="KW-0418">Kinase</keyword>
<dbReference type="Gene3D" id="1.10.287.130">
    <property type="match status" value="1"/>
</dbReference>
<dbReference type="EC" id="2.7.13.3" evidence="3"/>
<dbReference type="Pfam" id="PF02518">
    <property type="entry name" value="HATPase_c"/>
    <property type="match status" value="1"/>
</dbReference>
<comment type="subcellular location">
    <subcellularLocation>
        <location evidence="2">Membrane</location>
    </subcellularLocation>
</comment>
<proteinExistence type="predicted"/>
<dbReference type="PRINTS" id="PR00344">
    <property type="entry name" value="BCTRLSENSOR"/>
</dbReference>
<keyword evidence="4" id="KW-0597">Phosphoprotein</keyword>
<evidence type="ECO:0000256" key="4">
    <source>
        <dbReference type="ARBA" id="ARBA00022553"/>
    </source>
</evidence>
<organism evidence="10 11">
    <name type="scientific">Anaerosphaera aminiphila DSM 21120</name>
    <dbReference type="NCBI Taxonomy" id="1120995"/>
    <lineage>
        <taxon>Bacteria</taxon>
        <taxon>Bacillati</taxon>
        <taxon>Bacillota</taxon>
        <taxon>Tissierellia</taxon>
        <taxon>Tissierellales</taxon>
        <taxon>Peptoniphilaceae</taxon>
        <taxon>Anaerosphaera</taxon>
    </lineage>
</organism>
<dbReference type="InterPro" id="IPR050351">
    <property type="entry name" value="BphY/WalK/GraS-like"/>
</dbReference>
<evidence type="ECO:0000256" key="2">
    <source>
        <dbReference type="ARBA" id="ARBA00004370"/>
    </source>
</evidence>
<dbReference type="InterPro" id="IPR003594">
    <property type="entry name" value="HATPase_dom"/>
</dbReference>
<evidence type="ECO:0000313" key="10">
    <source>
        <dbReference type="EMBL" id="SHH01950.1"/>
    </source>
</evidence>
<dbReference type="Gene3D" id="3.30.565.10">
    <property type="entry name" value="Histidine kinase-like ATPase, C-terminal domain"/>
    <property type="match status" value="1"/>
</dbReference>
<evidence type="ECO:0000256" key="5">
    <source>
        <dbReference type="ARBA" id="ARBA00022679"/>
    </source>
</evidence>
<dbReference type="CDD" id="cd00082">
    <property type="entry name" value="HisKA"/>
    <property type="match status" value="1"/>
</dbReference>
<keyword evidence="8" id="KW-0812">Transmembrane</keyword>
<sequence>MKSKSLSLKKSYFMFLVGIFFIQIPLFVLICLNVSRVLLLSISVVTVLLSIFWSLLLMKNLKTINANFVDEICETIDEMTKDKINLKFNSDEETLFSKVEYKLRRLYEMLQVRKNSINEEKLNLESLISDISHQLKTPATNLKMVLSFLKEEDFDEKEKLEYLNTIESQVDKIEFLIHALIKTSRLETGIIKLEKSKNSIYETIALAVGNIYLEAKKKSLDITVKCSEDLLIPHDVKWTAEAIFNILDNAVKYTPENARISICVEDWEQYTKIDIEDSGMGIVESSQGKIFQRFYREDSVHNIEGIGIGLYLSRNIISKQGGYIKVSSKIGEGSIFSIFLPHESFRDF</sequence>
<evidence type="ECO:0000256" key="3">
    <source>
        <dbReference type="ARBA" id="ARBA00012438"/>
    </source>
</evidence>
<reference evidence="10 11" key="1">
    <citation type="submission" date="2016-11" db="EMBL/GenBank/DDBJ databases">
        <authorList>
            <person name="Jaros S."/>
            <person name="Januszkiewicz K."/>
            <person name="Wedrychowicz H."/>
        </authorList>
    </citation>
    <scope>NUCLEOTIDE SEQUENCE [LARGE SCALE GENOMIC DNA]</scope>
    <source>
        <strain evidence="10 11">DSM 21120</strain>
    </source>
</reference>
<evidence type="ECO:0000259" key="9">
    <source>
        <dbReference type="PROSITE" id="PS50109"/>
    </source>
</evidence>
<dbReference type="EMBL" id="FQXI01000001">
    <property type="protein sequence ID" value="SHH01950.1"/>
    <property type="molecule type" value="Genomic_DNA"/>
</dbReference>
<feature type="transmembrane region" description="Helical" evidence="8">
    <location>
        <begin position="12"/>
        <end position="32"/>
    </location>
</feature>
<evidence type="ECO:0000313" key="11">
    <source>
        <dbReference type="Proteomes" id="UP000184032"/>
    </source>
</evidence>
<keyword evidence="11" id="KW-1185">Reference proteome</keyword>
<feature type="transmembrane region" description="Helical" evidence="8">
    <location>
        <begin position="38"/>
        <end position="58"/>
    </location>
</feature>
<dbReference type="PANTHER" id="PTHR45453">
    <property type="entry name" value="PHOSPHATE REGULON SENSOR PROTEIN PHOR"/>
    <property type="match status" value="1"/>
</dbReference>
<protein>
    <recommendedName>
        <fullName evidence="3">histidine kinase</fullName>
        <ecNumber evidence="3">2.7.13.3</ecNumber>
    </recommendedName>
</protein>
<dbReference type="STRING" id="1120995.SAMN02745245_00356"/>
<dbReference type="Proteomes" id="UP000184032">
    <property type="component" value="Unassembled WGS sequence"/>
</dbReference>
<dbReference type="GO" id="GO:0005886">
    <property type="term" value="C:plasma membrane"/>
    <property type="evidence" value="ECO:0007669"/>
    <property type="project" value="TreeGrafter"/>
</dbReference>
<dbReference type="InterPro" id="IPR004358">
    <property type="entry name" value="Sig_transdc_His_kin-like_C"/>
</dbReference>
<keyword evidence="5" id="KW-0808">Transferase</keyword>
<name>A0A1M5PJJ0_9FIRM</name>
<dbReference type="SMART" id="SM00387">
    <property type="entry name" value="HATPase_c"/>
    <property type="match status" value="1"/>
</dbReference>
<dbReference type="GO" id="GO:0004721">
    <property type="term" value="F:phosphoprotein phosphatase activity"/>
    <property type="evidence" value="ECO:0007669"/>
    <property type="project" value="TreeGrafter"/>
</dbReference>
<dbReference type="InterPro" id="IPR005467">
    <property type="entry name" value="His_kinase_dom"/>
</dbReference>
<dbReference type="GO" id="GO:0016036">
    <property type="term" value="P:cellular response to phosphate starvation"/>
    <property type="evidence" value="ECO:0007669"/>
    <property type="project" value="TreeGrafter"/>
</dbReference>
<accession>A0A1M5PJJ0</accession>
<dbReference type="AlphaFoldDB" id="A0A1M5PJJ0"/>
<dbReference type="SMART" id="SM00388">
    <property type="entry name" value="HisKA"/>
    <property type="match status" value="1"/>
</dbReference>
<dbReference type="InterPro" id="IPR036097">
    <property type="entry name" value="HisK_dim/P_sf"/>
</dbReference>
<evidence type="ECO:0000256" key="1">
    <source>
        <dbReference type="ARBA" id="ARBA00000085"/>
    </source>
</evidence>